<dbReference type="Gene3D" id="3.60.10.10">
    <property type="entry name" value="Endonuclease/exonuclease/phosphatase"/>
    <property type="match status" value="1"/>
</dbReference>
<name>A0A9Q1GQ77_9CARY</name>
<dbReference type="PANTHER" id="PTHR35218:SF9">
    <property type="entry name" value="ENDONUCLEASE_EXONUCLEASE_PHOSPHATASE DOMAIN-CONTAINING PROTEIN"/>
    <property type="match status" value="1"/>
</dbReference>
<dbReference type="InterPro" id="IPR036691">
    <property type="entry name" value="Endo/exonu/phosph_ase_sf"/>
</dbReference>
<protein>
    <recommendedName>
        <fullName evidence="1">Endonuclease/exonuclease/phosphatase domain-containing protein</fullName>
    </recommendedName>
</protein>
<dbReference type="Pfam" id="PF03372">
    <property type="entry name" value="Exo_endo_phos"/>
    <property type="match status" value="1"/>
</dbReference>
<dbReference type="AlphaFoldDB" id="A0A9Q1GQ77"/>
<sequence>MNRTNRTTPNPSIMVWNVRGAASKDFHLTLKELINRYNPSVIGLLETKISGQNADEVCRKIGLLGFKGQFREEARGFSGGIWFFWRNNITLHLIQSSRQHITMKVLRQGETPWIFSTIYGSPNEVSRQNLWTALTTFNSSNSLPWLLVGDFNDTKSMEERLNCSNNLSRRCALFNYWIENNGLIDLGFSGPRFTWSTGNTISSKKFARLDRALCNSLWRSNFAEASVRHLLQNQSDHHPLLIHLHSASPHTHIQRPFKFQAAWLYHDKFADYLLANWREEVPLYPLLQSLASAFNEWNINPMRDTNASILTKLGWRLLAEKDKLWLKVLRAKYCDNRCDTDMFVHKQNVSNTWRGILDNAQFIKKGVRMEVGNGRNTSFWHHTWATHTPLSQLVQQSIPGHLTNNTVEDFWDPSRGWKWELFSVLLPNEVLKKIASFEVSPGTENEDLLVWDGSPNGKFTITHGVSIPHGYNAEK</sequence>
<evidence type="ECO:0000313" key="2">
    <source>
        <dbReference type="EMBL" id="KAJ8423447.1"/>
    </source>
</evidence>
<organism evidence="2 3">
    <name type="scientific">Carnegiea gigantea</name>
    <dbReference type="NCBI Taxonomy" id="171969"/>
    <lineage>
        <taxon>Eukaryota</taxon>
        <taxon>Viridiplantae</taxon>
        <taxon>Streptophyta</taxon>
        <taxon>Embryophyta</taxon>
        <taxon>Tracheophyta</taxon>
        <taxon>Spermatophyta</taxon>
        <taxon>Magnoliopsida</taxon>
        <taxon>eudicotyledons</taxon>
        <taxon>Gunneridae</taxon>
        <taxon>Pentapetalae</taxon>
        <taxon>Caryophyllales</taxon>
        <taxon>Cactineae</taxon>
        <taxon>Cactaceae</taxon>
        <taxon>Cactoideae</taxon>
        <taxon>Echinocereeae</taxon>
        <taxon>Carnegiea</taxon>
    </lineage>
</organism>
<evidence type="ECO:0000259" key="1">
    <source>
        <dbReference type="Pfam" id="PF03372"/>
    </source>
</evidence>
<dbReference type="EMBL" id="JAKOGI010001961">
    <property type="protein sequence ID" value="KAJ8423447.1"/>
    <property type="molecule type" value="Genomic_DNA"/>
</dbReference>
<proteinExistence type="predicted"/>
<dbReference type="InterPro" id="IPR005135">
    <property type="entry name" value="Endo/exonuclease/phosphatase"/>
</dbReference>
<dbReference type="Proteomes" id="UP001153076">
    <property type="component" value="Unassembled WGS sequence"/>
</dbReference>
<evidence type="ECO:0000313" key="3">
    <source>
        <dbReference type="Proteomes" id="UP001153076"/>
    </source>
</evidence>
<reference evidence="2" key="1">
    <citation type="submission" date="2022-04" db="EMBL/GenBank/DDBJ databases">
        <title>Carnegiea gigantea Genome sequencing and assembly v2.</title>
        <authorList>
            <person name="Copetti D."/>
            <person name="Sanderson M.J."/>
            <person name="Burquez A."/>
            <person name="Wojciechowski M.F."/>
        </authorList>
    </citation>
    <scope>NUCLEOTIDE SEQUENCE</scope>
    <source>
        <strain evidence="2">SGP5-SGP5p</strain>
        <tissue evidence="2">Aerial part</tissue>
    </source>
</reference>
<keyword evidence="3" id="KW-1185">Reference proteome</keyword>
<comment type="caution">
    <text evidence="2">The sequence shown here is derived from an EMBL/GenBank/DDBJ whole genome shotgun (WGS) entry which is preliminary data.</text>
</comment>
<accession>A0A9Q1GQ77</accession>
<dbReference type="PANTHER" id="PTHR35218">
    <property type="entry name" value="RNASE H DOMAIN-CONTAINING PROTEIN"/>
    <property type="match status" value="1"/>
</dbReference>
<dbReference type="SUPFAM" id="SSF56219">
    <property type="entry name" value="DNase I-like"/>
    <property type="match status" value="1"/>
</dbReference>
<gene>
    <name evidence="2" type="ORF">Cgig2_008936</name>
</gene>
<dbReference type="GO" id="GO:0003824">
    <property type="term" value="F:catalytic activity"/>
    <property type="evidence" value="ECO:0007669"/>
    <property type="project" value="InterPro"/>
</dbReference>
<dbReference type="OrthoDB" id="1113909at2759"/>
<feature type="domain" description="Endonuclease/exonuclease/phosphatase" evidence="1">
    <location>
        <begin position="14"/>
        <end position="237"/>
    </location>
</feature>